<dbReference type="STRING" id="1745343.A0A2J6PQR1"/>
<gene>
    <name evidence="15" type="ORF">NA56DRAFT_649514</name>
</gene>
<keyword evidence="10 13" id="KW-0503">Monooxygenase</keyword>
<evidence type="ECO:0000256" key="12">
    <source>
        <dbReference type="PIRSR" id="PIRSR602401-1"/>
    </source>
</evidence>
<dbReference type="PANTHER" id="PTHR24305:SF157">
    <property type="entry name" value="N-ACETYLTRYPTOPHAN 6-HYDROXYLASE IVOC-RELATED"/>
    <property type="match status" value="1"/>
</dbReference>
<evidence type="ECO:0000256" key="13">
    <source>
        <dbReference type="RuleBase" id="RU000461"/>
    </source>
</evidence>
<dbReference type="Proteomes" id="UP000235672">
    <property type="component" value="Unassembled WGS sequence"/>
</dbReference>
<evidence type="ECO:0000256" key="2">
    <source>
        <dbReference type="ARBA" id="ARBA00004167"/>
    </source>
</evidence>
<sequence length="510" mass="58362">MAFSFVNAFLSIVKTFAAYYILVLIYRLVFHPLARFPGPTPAALSSWYEFYFNVVKRGRFLWEIEKMHEEYGPIVRINPNELHINDPEFYDELYGSATRKRDKYAGWMMSGTDGSSFSTVDHDHHRLRRSALNPFFSKKAVVALEPMIQEKVDKLCQRFSSVLNTGEIIRADAAFVALTMDVISRYCFASDDDNLSEPDFKVAWKETLRGAFESGALRRQFPWMLSLMKMLPQALVLKINPSFKLMFDWKASVEARIKPILDRTQPARESQDASHRSIFYELRDSSLPPQEKTLERLSDEGQIFVGAGTETTATTLSKVTFYLLTNKQVLDTLRAELRTVMPNPASPISVTQLEQLLYLSAVIAEALRLSISVSTRLPRIATEETLTYKEWTIPPGTPVSESQYFVLMNKDIFPSPSTFNPGRWLNADGTYNHELEKYLVNFGRGTRQCVGMNLANAELFLTTARLFRRFEMELYETTISDIDMAHDFFSPVPRLDSKGVRVKVLGEVKE</sequence>
<dbReference type="GO" id="GO:0004497">
    <property type="term" value="F:monooxygenase activity"/>
    <property type="evidence" value="ECO:0007669"/>
    <property type="project" value="UniProtKB-KW"/>
</dbReference>
<dbReference type="PRINTS" id="PR00385">
    <property type="entry name" value="P450"/>
</dbReference>
<dbReference type="InterPro" id="IPR001128">
    <property type="entry name" value="Cyt_P450"/>
</dbReference>
<evidence type="ECO:0000313" key="16">
    <source>
        <dbReference type="Proteomes" id="UP000235672"/>
    </source>
</evidence>
<dbReference type="PROSITE" id="PS00086">
    <property type="entry name" value="CYTOCHROME_P450"/>
    <property type="match status" value="1"/>
</dbReference>
<keyword evidence="7 14" id="KW-1133">Transmembrane helix</keyword>
<dbReference type="InterPro" id="IPR050121">
    <property type="entry name" value="Cytochrome_P450_monoxygenase"/>
</dbReference>
<keyword evidence="8 13" id="KW-0560">Oxidoreductase</keyword>
<dbReference type="InterPro" id="IPR036396">
    <property type="entry name" value="Cyt_P450_sf"/>
</dbReference>
<dbReference type="AlphaFoldDB" id="A0A2J6PQR1"/>
<comment type="cofactor">
    <cofactor evidence="1 12">
        <name>heme</name>
        <dbReference type="ChEBI" id="CHEBI:30413"/>
    </cofactor>
</comment>
<reference evidence="15 16" key="1">
    <citation type="submission" date="2016-05" db="EMBL/GenBank/DDBJ databases">
        <title>A degradative enzymes factory behind the ericoid mycorrhizal symbiosis.</title>
        <authorList>
            <consortium name="DOE Joint Genome Institute"/>
            <person name="Martino E."/>
            <person name="Morin E."/>
            <person name="Grelet G."/>
            <person name="Kuo A."/>
            <person name="Kohler A."/>
            <person name="Daghino S."/>
            <person name="Barry K."/>
            <person name="Choi C."/>
            <person name="Cichocki N."/>
            <person name="Clum A."/>
            <person name="Copeland A."/>
            <person name="Hainaut M."/>
            <person name="Haridas S."/>
            <person name="Labutti K."/>
            <person name="Lindquist E."/>
            <person name="Lipzen A."/>
            <person name="Khouja H.-R."/>
            <person name="Murat C."/>
            <person name="Ohm R."/>
            <person name="Olson A."/>
            <person name="Spatafora J."/>
            <person name="Veneault-Fourrey C."/>
            <person name="Henrissat B."/>
            <person name="Grigoriev I."/>
            <person name="Martin F."/>
            <person name="Perotto S."/>
        </authorList>
    </citation>
    <scope>NUCLEOTIDE SEQUENCE [LARGE SCALE GENOMIC DNA]</scope>
    <source>
        <strain evidence="15 16">UAMH 7357</strain>
    </source>
</reference>
<name>A0A2J6PQR1_9HELO</name>
<dbReference type="Gene3D" id="1.10.630.10">
    <property type="entry name" value="Cytochrome P450"/>
    <property type="match status" value="1"/>
</dbReference>
<dbReference type="GO" id="GO:0016020">
    <property type="term" value="C:membrane"/>
    <property type="evidence" value="ECO:0007669"/>
    <property type="project" value="UniProtKB-SubCell"/>
</dbReference>
<dbReference type="PANTHER" id="PTHR24305">
    <property type="entry name" value="CYTOCHROME P450"/>
    <property type="match status" value="1"/>
</dbReference>
<feature type="transmembrane region" description="Helical" evidence="14">
    <location>
        <begin position="6"/>
        <end position="26"/>
    </location>
</feature>
<accession>A0A2J6PQR1</accession>
<proteinExistence type="inferred from homology"/>
<feature type="binding site" description="axial binding residue" evidence="12">
    <location>
        <position position="449"/>
    </location>
    <ligand>
        <name>heme</name>
        <dbReference type="ChEBI" id="CHEBI:30413"/>
    </ligand>
    <ligandPart>
        <name>Fe</name>
        <dbReference type="ChEBI" id="CHEBI:18248"/>
    </ligandPart>
</feature>
<organism evidence="15 16">
    <name type="scientific">Hyaloscypha hepaticicola</name>
    <dbReference type="NCBI Taxonomy" id="2082293"/>
    <lineage>
        <taxon>Eukaryota</taxon>
        <taxon>Fungi</taxon>
        <taxon>Dikarya</taxon>
        <taxon>Ascomycota</taxon>
        <taxon>Pezizomycotina</taxon>
        <taxon>Leotiomycetes</taxon>
        <taxon>Helotiales</taxon>
        <taxon>Hyaloscyphaceae</taxon>
        <taxon>Hyaloscypha</taxon>
    </lineage>
</organism>
<evidence type="ECO:0000256" key="14">
    <source>
        <dbReference type="SAM" id="Phobius"/>
    </source>
</evidence>
<dbReference type="InterPro" id="IPR002401">
    <property type="entry name" value="Cyt_P450_E_grp-I"/>
</dbReference>
<evidence type="ECO:0000256" key="10">
    <source>
        <dbReference type="ARBA" id="ARBA00023033"/>
    </source>
</evidence>
<keyword evidence="16" id="KW-1185">Reference proteome</keyword>
<keyword evidence="9 12" id="KW-0408">Iron</keyword>
<dbReference type="GO" id="GO:0020037">
    <property type="term" value="F:heme binding"/>
    <property type="evidence" value="ECO:0007669"/>
    <property type="project" value="InterPro"/>
</dbReference>
<evidence type="ECO:0000256" key="4">
    <source>
        <dbReference type="ARBA" id="ARBA00022617"/>
    </source>
</evidence>
<dbReference type="EMBL" id="KZ613506">
    <property type="protein sequence ID" value="PMD16368.1"/>
    <property type="molecule type" value="Genomic_DNA"/>
</dbReference>
<dbReference type="GO" id="GO:0005506">
    <property type="term" value="F:iron ion binding"/>
    <property type="evidence" value="ECO:0007669"/>
    <property type="project" value="InterPro"/>
</dbReference>
<dbReference type="SUPFAM" id="SSF48264">
    <property type="entry name" value="Cytochrome P450"/>
    <property type="match status" value="1"/>
</dbReference>
<evidence type="ECO:0000256" key="3">
    <source>
        <dbReference type="ARBA" id="ARBA00010617"/>
    </source>
</evidence>
<dbReference type="OrthoDB" id="3945418at2759"/>
<dbReference type="FunFam" id="1.10.630.10:FF:000069">
    <property type="entry name" value="Cytochrome P450, putative (Eurofung)"/>
    <property type="match status" value="1"/>
</dbReference>
<evidence type="ECO:0000313" key="15">
    <source>
        <dbReference type="EMBL" id="PMD16368.1"/>
    </source>
</evidence>
<evidence type="ECO:0000256" key="6">
    <source>
        <dbReference type="ARBA" id="ARBA00022723"/>
    </source>
</evidence>
<comment type="similarity">
    <text evidence="3 13">Belongs to the cytochrome P450 family.</text>
</comment>
<evidence type="ECO:0000256" key="11">
    <source>
        <dbReference type="ARBA" id="ARBA00023136"/>
    </source>
</evidence>
<evidence type="ECO:0000256" key="9">
    <source>
        <dbReference type="ARBA" id="ARBA00023004"/>
    </source>
</evidence>
<keyword evidence="11 14" id="KW-0472">Membrane</keyword>
<evidence type="ECO:0000256" key="5">
    <source>
        <dbReference type="ARBA" id="ARBA00022692"/>
    </source>
</evidence>
<keyword evidence="6 12" id="KW-0479">Metal-binding</keyword>
<dbReference type="PRINTS" id="PR00463">
    <property type="entry name" value="EP450I"/>
</dbReference>
<evidence type="ECO:0000256" key="1">
    <source>
        <dbReference type="ARBA" id="ARBA00001971"/>
    </source>
</evidence>
<evidence type="ECO:0000256" key="7">
    <source>
        <dbReference type="ARBA" id="ARBA00022989"/>
    </source>
</evidence>
<dbReference type="Pfam" id="PF00067">
    <property type="entry name" value="p450"/>
    <property type="match status" value="1"/>
</dbReference>
<dbReference type="CDD" id="cd11062">
    <property type="entry name" value="CYP58-like"/>
    <property type="match status" value="1"/>
</dbReference>
<keyword evidence="4 12" id="KW-0349">Heme</keyword>
<comment type="subcellular location">
    <subcellularLocation>
        <location evidence="2">Membrane</location>
        <topology evidence="2">Single-pass membrane protein</topology>
    </subcellularLocation>
</comment>
<protein>
    <submittedName>
        <fullName evidence="15">Cytochrome P450</fullName>
    </submittedName>
</protein>
<keyword evidence="5 14" id="KW-0812">Transmembrane</keyword>
<evidence type="ECO:0000256" key="8">
    <source>
        <dbReference type="ARBA" id="ARBA00023002"/>
    </source>
</evidence>
<dbReference type="InterPro" id="IPR017972">
    <property type="entry name" value="Cyt_P450_CS"/>
</dbReference>
<dbReference type="GO" id="GO:0016705">
    <property type="term" value="F:oxidoreductase activity, acting on paired donors, with incorporation or reduction of molecular oxygen"/>
    <property type="evidence" value="ECO:0007669"/>
    <property type="project" value="InterPro"/>
</dbReference>